<feature type="region of interest" description="Disordered" evidence="1">
    <location>
        <begin position="142"/>
        <end position="212"/>
    </location>
</feature>
<feature type="compositionally biased region" description="Polar residues" evidence="1">
    <location>
        <begin position="163"/>
        <end position="174"/>
    </location>
</feature>
<feature type="compositionally biased region" description="Basic and acidic residues" evidence="1">
    <location>
        <begin position="148"/>
        <end position="159"/>
    </location>
</feature>
<proteinExistence type="predicted"/>
<evidence type="ECO:0000313" key="3">
    <source>
        <dbReference type="Proteomes" id="UP000095751"/>
    </source>
</evidence>
<protein>
    <submittedName>
        <fullName evidence="2">Uncharacterized protein</fullName>
    </submittedName>
</protein>
<accession>A0A1E7FAR4</accession>
<keyword evidence="3" id="KW-1185">Reference proteome</keyword>
<dbReference type="KEGG" id="fcy:FRACYDRAFT_239918"/>
<dbReference type="EMBL" id="KV784359">
    <property type="protein sequence ID" value="OEU15241.1"/>
    <property type="molecule type" value="Genomic_DNA"/>
</dbReference>
<reference evidence="2 3" key="1">
    <citation type="submission" date="2016-09" db="EMBL/GenBank/DDBJ databases">
        <title>Extensive genetic diversity and differential bi-allelic expression allows diatom success in the polar Southern Ocean.</title>
        <authorList>
            <consortium name="DOE Joint Genome Institute"/>
            <person name="Mock T."/>
            <person name="Otillar R.P."/>
            <person name="Strauss J."/>
            <person name="Dupont C."/>
            <person name="Frickenhaus S."/>
            <person name="Maumus F."/>
            <person name="Mcmullan M."/>
            <person name="Sanges R."/>
            <person name="Schmutz J."/>
            <person name="Toseland A."/>
            <person name="Valas R."/>
            <person name="Veluchamy A."/>
            <person name="Ward B.J."/>
            <person name="Allen A."/>
            <person name="Barry K."/>
            <person name="Falciatore A."/>
            <person name="Ferrante M."/>
            <person name="Fortunato A.E."/>
            <person name="Gloeckner G."/>
            <person name="Gruber A."/>
            <person name="Hipkin R."/>
            <person name="Janech M."/>
            <person name="Kroth P."/>
            <person name="Leese F."/>
            <person name="Lindquist E."/>
            <person name="Lyon B.R."/>
            <person name="Martin J."/>
            <person name="Mayer C."/>
            <person name="Parker M."/>
            <person name="Quesneville H."/>
            <person name="Raymond J."/>
            <person name="Uhlig C."/>
            <person name="Valentin K.U."/>
            <person name="Worden A.Z."/>
            <person name="Armbrust E.V."/>
            <person name="Bowler C."/>
            <person name="Green B."/>
            <person name="Moulton V."/>
            <person name="Van Oosterhout C."/>
            <person name="Grigoriev I."/>
        </authorList>
    </citation>
    <scope>NUCLEOTIDE SEQUENCE [LARGE SCALE GENOMIC DNA]</scope>
    <source>
        <strain evidence="2 3">CCMP1102</strain>
    </source>
</reference>
<dbReference type="OrthoDB" id="50523at2759"/>
<dbReference type="InParanoid" id="A0A1E7FAR4"/>
<sequence>MTILNPRGRVSLLDLESDYPCIEMLYTARNGGLNPENCHTISTSGINSICGGCVLTEICDFDEVVCPTNQILVATNPNNHPGISNIWSTALVCQDLVESARNGELVSNSGCTTLKSSVKAAFQPGTFGVGVFDLTPCGLQTNNTGAPYREEDRDSDASGRLEGQSSQPTTTPLNPTHKPTEETTVETSLQPSDGPSLSASQQPSDEPSIGATEFPIASSSSRIKSPTPEFENCQLCDFENDSIFYLYKDFGISGTTFFEALSAPGHRDREECYEHENEHICIPKEPLHPDLDGCYLTDVTTFDELIGIQAVIPPNKAAYIGVFKDTMEVHTEAKECNQSSPTIGNNNACKVENYRQNLAYGHSKRKGTEDIEESIYVSEGSDQDMCPALKEGWFNYGKANAVPSNLWKKNQPSYCNVGPIQNAAAVWPVHPNGSNYGDMRDVNAGW</sequence>
<dbReference type="AlphaFoldDB" id="A0A1E7FAR4"/>
<name>A0A1E7FAR4_9STRA</name>
<gene>
    <name evidence="2" type="ORF">FRACYDRAFT_239918</name>
</gene>
<organism evidence="2 3">
    <name type="scientific">Fragilariopsis cylindrus CCMP1102</name>
    <dbReference type="NCBI Taxonomy" id="635003"/>
    <lineage>
        <taxon>Eukaryota</taxon>
        <taxon>Sar</taxon>
        <taxon>Stramenopiles</taxon>
        <taxon>Ochrophyta</taxon>
        <taxon>Bacillariophyta</taxon>
        <taxon>Bacillariophyceae</taxon>
        <taxon>Bacillariophycidae</taxon>
        <taxon>Bacillariales</taxon>
        <taxon>Bacillariaceae</taxon>
        <taxon>Fragilariopsis</taxon>
    </lineage>
</organism>
<dbReference type="Proteomes" id="UP000095751">
    <property type="component" value="Unassembled WGS sequence"/>
</dbReference>
<evidence type="ECO:0000256" key="1">
    <source>
        <dbReference type="SAM" id="MobiDB-lite"/>
    </source>
</evidence>
<evidence type="ECO:0000313" key="2">
    <source>
        <dbReference type="EMBL" id="OEU15241.1"/>
    </source>
</evidence>
<feature type="compositionally biased region" description="Polar residues" evidence="1">
    <location>
        <begin position="185"/>
        <end position="205"/>
    </location>
</feature>